<feature type="domain" description="Fibrinogen C-terminal" evidence="1">
    <location>
        <begin position="22"/>
        <end position="104"/>
    </location>
</feature>
<dbReference type="PANTHER" id="PTHR19143">
    <property type="entry name" value="FIBRINOGEN/TENASCIN/ANGIOPOEITIN"/>
    <property type="match status" value="1"/>
</dbReference>
<dbReference type="AlphaFoldDB" id="A0A8B6DRV1"/>
<dbReference type="SUPFAM" id="SSF56496">
    <property type="entry name" value="Fibrinogen C-terminal domain-like"/>
    <property type="match status" value="1"/>
</dbReference>
<comment type="caution">
    <text evidence="2">The sequence shown here is derived from an EMBL/GenBank/DDBJ whole genome shotgun (WGS) entry which is preliminary data.</text>
</comment>
<protein>
    <recommendedName>
        <fullName evidence="1">Fibrinogen C-terminal domain-containing protein</fullName>
    </recommendedName>
</protein>
<dbReference type="GO" id="GO:0005615">
    <property type="term" value="C:extracellular space"/>
    <property type="evidence" value="ECO:0007669"/>
    <property type="project" value="TreeGrafter"/>
</dbReference>
<name>A0A8B6DRV1_MYTGA</name>
<sequence>MLTTINNWNYLGVLDKLRVIGGDSLKPHNGRMFSTKDKDNDIVQIGCAQTYKGAWWYNGCHSSNLNEEYLGGNHSNYANGIIWNTWAGYYYSLKSTRMMIKRHQ</sequence>
<reference evidence="2" key="1">
    <citation type="submission" date="2018-11" db="EMBL/GenBank/DDBJ databases">
        <authorList>
            <person name="Alioto T."/>
            <person name="Alioto T."/>
        </authorList>
    </citation>
    <scope>NUCLEOTIDE SEQUENCE</scope>
</reference>
<dbReference type="Gene3D" id="3.90.215.10">
    <property type="entry name" value="Gamma Fibrinogen, chain A, domain 1"/>
    <property type="match status" value="1"/>
</dbReference>
<evidence type="ECO:0000313" key="2">
    <source>
        <dbReference type="EMBL" id="VDI24207.1"/>
    </source>
</evidence>
<dbReference type="SMART" id="SM00186">
    <property type="entry name" value="FBG"/>
    <property type="match status" value="1"/>
</dbReference>
<evidence type="ECO:0000313" key="3">
    <source>
        <dbReference type="Proteomes" id="UP000596742"/>
    </source>
</evidence>
<accession>A0A8B6DRV1</accession>
<dbReference type="PROSITE" id="PS51406">
    <property type="entry name" value="FIBRINOGEN_C_2"/>
    <property type="match status" value="1"/>
</dbReference>
<dbReference type="EMBL" id="UYJE01004007">
    <property type="protein sequence ID" value="VDI24207.1"/>
    <property type="molecule type" value="Genomic_DNA"/>
</dbReference>
<gene>
    <name evidence="2" type="ORF">MGAL_10B036932</name>
</gene>
<evidence type="ECO:0000259" key="1">
    <source>
        <dbReference type="PROSITE" id="PS51406"/>
    </source>
</evidence>
<dbReference type="OrthoDB" id="6146709at2759"/>
<dbReference type="InterPro" id="IPR014716">
    <property type="entry name" value="Fibrinogen_a/b/g_C_1"/>
</dbReference>
<dbReference type="Pfam" id="PF00147">
    <property type="entry name" value="Fibrinogen_C"/>
    <property type="match status" value="1"/>
</dbReference>
<dbReference type="InterPro" id="IPR050373">
    <property type="entry name" value="Fibrinogen_C-term_domain"/>
</dbReference>
<dbReference type="InterPro" id="IPR036056">
    <property type="entry name" value="Fibrinogen-like_C"/>
</dbReference>
<organism evidence="2 3">
    <name type="scientific">Mytilus galloprovincialis</name>
    <name type="common">Mediterranean mussel</name>
    <dbReference type="NCBI Taxonomy" id="29158"/>
    <lineage>
        <taxon>Eukaryota</taxon>
        <taxon>Metazoa</taxon>
        <taxon>Spiralia</taxon>
        <taxon>Lophotrochozoa</taxon>
        <taxon>Mollusca</taxon>
        <taxon>Bivalvia</taxon>
        <taxon>Autobranchia</taxon>
        <taxon>Pteriomorphia</taxon>
        <taxon>Mytilida</taxon>
        <taxon>Mytiloidea</taxon>
        <taxon>Mytilidae</taxon>
        <taxon>Mytilinae</taxon>
        <taxon>Mytilus</taxon>
    </lineage>
</organism>
<dbReference type="Proteomes" id="UP000596742">
    <property type="component" value="Unassembled WGS sequence"/>
</dbReference>
<keyword evidence="3" id="KW-1185">Reference proteome</keyword>
<dbReference type="InterPro" id="IPR002181">
    <property type="entry name" value="Fibrinogen_a/b/g_C_dom"/>
</dbReference>
<proteinExistence type="predicted"/>